<keyword evidence="1" id="KW-0560">Oxidoreductase</keyword>
<reference evidence="3" key="2">
    <citation type="submission" date="2020-09" db="EMBL/GenBank/DDBJ databases">
        <authorList>
            <person name="Sun Q."/>
            <person name="Kim S."/>
        </authorList>
    </citation>
    <scope>NUCLEOTIDE SEQUENCE</scope>
    <source>
        <strain evidence="3">KCTC 42650</strain>
    </source>
</reference>
<dbReference type="GO" id="GO:0016491">
    <property type="term" value="F:oxidoreductase activity"/>
    <property type="evidence" value="ECO:0007669"/>
    <property type="project" value="UniProtKB-KW"/>
</dbReference>
<keyword evidence="4" id="KW-1185">Reference proteome</keyword>
<gene>
    <name evidence="3" type="ORF">GCM10017056_06070</name>
</gene>
<dbReference type="GO" id="GO:0005737">
    <property type="term" value="C:cytoplasm"/>
    <property type="evidence" value="ECO:0007669"/>
    <property type="project" value="TreeGrafter"/>
</dbReference>
<dbReference type="PANTHER" id="PTHR13847">
    <property type="entry name" value="SARCOSINE DEHYDROGENASE-RELATED"/>
    <property type="match status" value="1"/>
</dbReference>
<feature type="domain" description="FAD dependent oxidoreductase" evidence="2">
    <location>
        <begin position="39"/>
        <end position="399"/>
    </location>
</feature>
<sequence length="439" mass="47403">MKRIFGPYAYSAGPRDLCWWDQTIAAPEWDRLDGDTDTDVAIVGGGFTGVSAALHLAEAGIGALVLEAEAPGWGASGRNGGFCCLGGAMLKDTAMARAFGPEAAAEYWRAEAGAVQFAEALIDRLNLDVDRHSRGETQLAHRPKDMEKLRRRAEQMIRDGEGEPEVIEAQDLAAHGLGGPFHGALTIPVGFGLNPRKYLFGMAAAARAQGARICAQAPVTAIERGPHGFTLDTPSGRVRARQVIIATNGYSSEDLPRWLSARYVPAQSNVLVTRPLSDAELAAAGWTSDQASYDTRGLLHYFRLMPDRRFLFGMRGGLVSSPAAEARARARNRRDFEAMFPAWAHVEAPFAWSGMVCLARNRVPFVGAVPRQPGMFAGMAYHGNGVAMGSWSGSLLAALVGGEDRVPRVMQTPLARFPLGPFRRLLMPPFYIARALADL</sequence>
<evidence type="ECO:0000313" key="3">
    <source>
        <dbReference type="EMBL" id="GHF36964.1"/>
    </source>
</evidence>
<accession>A0A8J3M482</accession>
<evidence type="ECO:0000259" key="2">
    <source>
        <dbReference type="Pfam" id="PF01266"/>
    </source>
</evidence>
<dbReference type="RefSeq" id="WP_189678551.1">
    <property type="nucleotide sequence ID" value="NZ_BNCJ01000001.1"/>
</dbReference>
<dbReference type="PANTHER" id="PTHR13847:SF281">
    <property type="entry name" value="FAD DEPENDENT OXIDOREDUCTASE DOMAIN-CONTAINING PROTEIN"/>
    <property type="match status" value="1"/>
</dbReference>
<evidence type="ECO:0000313" key="4">
    <source>
        <dbReference type="Proteomes" id="UP000626220"/>
    </source>
</evidence>
<dbReference type="Gene3D" id="3.30.9.10">
    <property type="entry name" value="D-Amino Acid Oxidase, subunit A, domain 2"/>
    <property type="match status" value="1"/>
</dbReference>
<evidence type="ECO:0000256" key="1">
    <source>
        <dbReference type="ARBA" id="ARBA00023002"/>
    </source>
</evidence>
<reference evidence="3" key="1">
    <citation type="journal article" date="2014" name="Int. J. Syst. Evol. Microbiol.">
        <title>Complete genome sequence of Corynebacterium casei LMG S-19264T (=DSM 44701T), isolated from a smear-ripened cheese.</title>
        <authorList>
            <consortium name="US DOE Joint Genome Institute (JGI-PGF)"/>
            <person name="Walter F."/>
            <person name="Albersmeier A."/>
            <person name="Kalinowski J."/>
            <person name="Ruckert C."/>
        </authorList>
    </citation>
    <scope>NUCLEOTIDE SEQUENCE</scope>
    <source>
        <strain evidence="3">KCTC 42650</strain>
    </source>
</reference>
<dbReference type="AlphaFoldDB" id="A0A8J3M482"/>
<comment type="caution">
    <text evidence="3">The sequence shown here is derived from an EMBL/GenBank/DDBJ whole genome shotgun (WGS) entry which is preliminary data.</text>
</comment>
<dbReference type="Gene3D" id="3.50.50.60">
    <property type="entry name" value="FAD/NAD(P)-binding domain"/>
    <property type="match status" value="1"/>
</dbReference>
<organism evidence="3 4">
    <name type="scientific">Seohaeicola zhoushanensis</name>
    <dbReference type="NCBI Taxonomy" id="1569283"/>
    <lineage>
        <taxon>Bacteria</taxon>
        <taxon>Pseudomonadati</taxon>
        <taxon>Pseudomonadota</taxon>
        <taxon>Alphaproteobacteria</taxon>
        <taxon>Rhodobacterales</taxon>
        <taxon>Roseobacteraceae</taxon>
        <taxon>Seohaeicola</taxon>
    </lineage>
</organism>
<name>A0A8J3M482_9RHOB</name>
<proteinExistence type="predicted"/>
<dbReference type="InterPro" id="IPR036188">
    <property type="entry name" value="FAD/NAD-bd_sf"/>
</dbReference>
<dbReference type="Proteomes" id="UP000626220">
    <property type="component" value="Unassembled WGS sequence"/>
</dbReference>
<dbReference type="EMBL" id="BNCJ01000001">
    <property type="protein sequence ID" value="GHF36964.1"/>
    <property type="molecule type" value="Genomic_DNA"/>
</dbReference>
<dbReference type="InterPro" id="IPR006076">
    <property type="entry name" value="FAD-dep_OxRdtase"/>
</dbReference>
<dbReference type="Pfam" id="PF01266">
    <property type="entry name" value="DAO"/>
    <property type="match status" value="1"/>
</dbReference>
<protein>
    <submittedName>
        <fullName evidence="3">Oxidoreductase</fullName>
    </submittedName>
</protein>
<dbReference type="SUPFAM" id="SSF51905">
    <property type="entry name" value="FAD/NAD(P)-binding domain"/>
    <property type="match status" value="1"/>
</dbReference>